<sequence length="151" mass="16628">MMSRSARVAHAPSIRARAARAKRETRDRALRRAASSDAANRDAETETEALASERVLRSCLDAVASGDEAALEQCLLECEDGFDEHGVSATATIETLRRRPEVKGDAFWTAKLKELSAERVFEDCMTAVMRGDVDEVEACIVDAENDELLRD</sequence>
<dbReference type="AlphaFoldDB" id="A0A7R9SZ88"/>
<reference evidence="2" key="1">
    <citation type="submission" date="2021-01" db="EMBL/GenBank/DDBJ databases">
        <authorList>
            <person name="Corre E."/>
            <person name="Pelletier E."/>
            <person name="Niang G."/>
            <person name="Scheremetjew M."/>
            <person name="Finn R."/>
            <person name="Kale V."/>
            <person name="Holt S."/>
            <person name="Cochrane G."/>
            <person name="Meng A."/>
            <person name="Brown T."/>
            <person name="Cohen L."/>
        </authorList>
    </citation>
    <scope>NUCLEOTIDE SEQUENCE</scope>
    <source>
        <strain evidence="2">Clade-A-BCC118000</strain>
    </source>
</reference>
<dbReference type="EMBL" id="HBDX01000587">
    <property type="protein sequence ID" value="CAD8219814.1"/>
    <property type="molecule type" value="Transcribed_RNA"/>
</dbReference>
<evidence type="ECO:0000313" key="2">
    <source>
        <dbReference type="EMBL" id="CAD8219814.1"/>
    </source>
</evidence>
<feature type="region of interest" description="Disordered" evidence="1">
    <location>
        <begin position="1"/>
        <end position="47"/>
    </location>
</feature>
<evidence type="ECO:0000256" key="1">
    <source>
        <dbReference type="SAM" id="MobiDB-lite"/>
    </source>
</evidence>
<protein>
    <submittedName>
        <fullName evidence="2">Uncharacterized protein</fullName>
    </submittedName>
</protein>
<name>A0A7R9SZ88_9CHLO</name>
<gene>
    <name evidence="2" type="ORF">OLUC0939_LOCUS533</name>
</gene>
<feature type="compositionally biased region" description="Basic and acidic residues" evidence="1">
    <location>
        <begin position="21"/>
        <end position="30"/>
    </location>
</feature>
<proteinExistence type="predicted"/>
<organism evidence="2">
    <name type="scientific">Ostreococcus sp. 'lucimarinus'</name>
    <dbReference type="NCBI Taxonomy" id="242159"/>
    <lineage>
        <taxon>Eukaryota</taxon>
        <taxon>Viridiplantae</taxon>
        <taxon>Chlorophyta</taxon>
        <taxon>Mamiellophyceae</taxon>
        <taxon>Mamiellales</taxon>
        <taxon>Bathycoccaceae</taxon>
        <taxon>Ostreococcus</taxon>
    </lineage>
</organism>
<accession>A0A7R9SZ88</accession>